<dbReference type="PANTHER" id="PTHR30071:SF1">
    <property type="entry name" value="CYTOCHROME B_B6 PROTEIN-RELATED"/>
    <property type="match status" value="1"/>
</dbReference>
<evidence type="ECO:0000256" key="7">
    <source>
        <dbReference type="SAM" id="Phobius"/>
    </source>
</evidence>
<accession>A0A1H9XST1</accession>
<evidence type="ECO:0000256" key="2">
    <source>
        <dbReference type="ARBA" id="ARBA00022692"/>
    </source>
</evidence>
<dbReference type="GO" id="GO:0020037">
    <property type="term" value="F:heme binding"/>
    <property type="evidence" value="ECO:0007669"/>
    <property type="project" value="InterPro"/>
</dbReference>
<dbReference type="Pfam" id="PF01578">
    <property type="entry name" value="Cytochrom_C_asm"/>
    <property type="match status" value="1"/>
</dbReference>
<dbReference type="GO" id="GO:0017004">
    <property type="term" value="P:cytochrome complex assembly"/>
    <property type="evidence" value="ECO:0007669"/>
    <property type="project" value="UniProtKB-KW"/>
</dbReference>
<evidence type="ECO:0000256" key="4">
    <source>
        <dbReference type="ARBA" id="ARBA00022989"/>
    </source>
</evidence>
<evidence type="ECO:0000256" key="3">
    <source>
        <dbReference type="ARBA" id="ARBA00022748"/>
    </source>
</evidence>
<dbReference type="InterPro" id="IPR002541">
    <property type="entry name" value="Cyt_c_assembly"/>
</dbReference>
<feature type="transmembrane region" description="Helical" evidence="7">
    <location>
        <begin position="249"/>
        <end position="272"/>
    </location>
</feature>
<protein>
    <submittedName>
        <fullName evidence="9">Cytochrome c-type biogenesis protein CcsB</fullName>
    </submittedName>
</protein>
<evidence type="ECO:0000256" key="6">
    <source>
        <dbReference type="SAM" id="MobiDB-lite"/>
    </source>
</evidence>
<dbReference type="PANTHER" id="PTHR30071">
    <property type="entry name" value="HEME EXPORTER PROTEIN C"/>
    <property type="match status" value="1"/>
</dbReference>
<dbReference type="InterPro" id="IPR017562">
    <property type="entry name" value="Cyt_c_biogenesis_CcsA"/>
</dbReference>
<dbReference type="EMBL" id="FOHB01000012">
    <property type="protein sequence ID" value="SES49224.1"/>
    <property type="molecule type" value="Genomic_DNA"/>
</dbReference>
<dbReference type="GO" id="GO:0005886">
    <property type="term" value="C:plasma membrane"/>
    <property type="evidence" value="ECO:0007669"/>
    <property type="project" value="TreeGrafter"/>
</dbReference>
<dbReference type="RefSeq" id="WP_091762873.1">
    <property type="nucleotide sequence ID" value="NZ_FOHB01000012.1"/>
</dbReference>
<keyword evidence="5 7" id="KW-0472">Membrane</keyword>
<feature type="transmembrane region" description="Helical" evidence="7">
    <location>
        <begin position="196"/>
        <end position="224"/>
    </location>
</feature>
<evidence type="ECO:0000256" key="5">
    <source>
        <dbReference type="ARBA" id="ARBA00023136"/>
    </source>
</evidence>
<feature type="transmembrane region" description="Helical" evidence="7">
    <location>
        <begin position="135"/>
        <end position="155"/>
    </location>
</feature>
<dbReference type="InterPro" id="IPR045062">
    <property type="entry name" value="Cyt_c_biogenesis_CcsA/CcmC"/>
</dbReference>
<proteinExistence type="predicted"/>
<evidence type="ECO:0000259" key="8">
    <source>
        <dbReference type="Pfam" id="PF01578"/>
    </source>
</evidence>
<keyword evidence="3" id="KW-0201">Cytochrome c-type biogenesis</keyword>
<dbReference type="STRING" id="587636.SAMN05216199_0302"/>
<dbReference type="AlphaFoldDB" id="A0A1H9XST1"/>
<dbReference type="OrthoDB" id="9814290at2"/>
<feature type="region of interest" description="Disordered" evidence="6">
    <location>
        <begin position="56"/>
        <end position="85"/>
    </location>
</feature>
<evidence type="ECO:0000313" key="9">
    <source>
        <dbReference type="EMBL" id="SES49224.1"/>
    </source>
</evidence>
<keyword evidence="10" id="KW-1185">Reference proteome</keyword>
<keyword evidence="2 7" id="KW-0812">Transmembrane</keyword>
<feature type="transmembrane region" description="Helical" evidence="7">
    <location>
        <begin position="287"/>
        <end position="304"/>
    </location>
</feature>
<keyword evidence="4 7" id="KW-1133">Transmembrane helix</keyword>
<feature type="domain" description="Cytochrome c assembly protein" evidence="8">
    <location>
        <begin position="136"/>
        <end position="333"/>
    </location>
</feature>
<evidence type="ECO:0000256" key="1">
    <source>
        <dbReference type="ARBA" id="ARBA00004141"/>
    </source>
</evidence>
<feature type="compositionally biased region" description="Gly residues" evidence="6">
    <location>
        <begin position="60"/>
        <end position="72"/>
    </location>
</feature>
<sequence length="344" mass="37013">MTNETLAQYANLALYSAMAVLTVAMLGYALYLAALVPHRDRKAALAAEATRSRDEELVGAGTGAGMPGGPVAGPGSPSAASPAASAAADGEADDVPLRARKAAGIAGTMTWLTGFLLVASIALRGASVHRWPLGNMFEFAVFGSMFTVLAFSIWSTKRDLRWLGLLVTGPVLLTLGLAITVWYTEAAELLPSLKSYWLVIHVTVATLSVGIFAIGASAALIYLLKDSFERSGRASVLDRFPPARSIERLSYGLHVVAFPLWTFTVIAGAIWARQAWGSYWNWDPKEVWTFVIWVVYAAYLHARATSGWSRQGANYIALAGWACIIINYTVVNVFFVSQHSYSGL</sequence>
<gene>
    <name evidence="9" type="ORF">SAMN05216199_0302</name>
</gene>
<feature type="transmembrane region" description="Helical" evidence="7">
    <location>
        <begin position="316"/>
        <end position="336"/>
    </location>
</feature>
<organism evidence="9 10">
    <name type="scientific">Pedococcus cremeus</name>
    <dbReference type="NCBI Taxonomy" id="587636"/>
    <lineage>
        <taxon>Bacteria</taxon>
        <taxon>Bacillati</taxon>
        <taxon>Actinomycetota</taxon>
        <taxon>Actinomycetes</taxon>
        <taxon>Micrococcales</taxon>
        <taxon>Intrasporangiaceae</taxon>
        <taxon>Pedococcus</taxon>
    </lineage>
</organism>
<dbReference type="NCBIfam" id="TIGR03144">
    <property type="entry name" value="cytochr_II_ccsB"/>
    <property type="match status" value="1"/>
</dbReference>
<feature type="compositionally biased region" description="Low complexity" evidence="6">
    <location>
        <begin position="73"/>
        <end position="85"/>
    </location>
</feature>
<feature type="transmembrane region" description="Helical" evidence="7">
    <location>
        <begin position="12"/>
        <end position="36"/>
    </location>
</feature>
<evidence type="ECO:0000313" key="10">
    <source>
        <dbReference type="Proteomes" id="UP000199019"/>
    </source>
</evidence>
<feature type="transmembrane region" description="Helical" evidence="7">
    <location>
        <begin position="162"/>
        <end position="184"/>
    </location>
</feature>
<dbReference type="Proteomes" id="UP000199019">
    <property type="component" value="Unassembled WGS sequence"/>
</dbReference>
<comment type="subcellular location">
    <subcellularLocation>
        <location evidence="1">Membrane</location>
        <topology evidence="1">Multi-pass membrane protein</topology>
    </subcellularLocation>
</comment>
<name>A0A1H9XST1_9MICO</name>
<feature type="transmembrane region" description="Helical" evidence="7">
    <location>
        <begin position="102"/>
        <end position="123"/>
    </location>
</feature>
<reference evidence="10" key="1">
    <citation type="submission" date="2016-10" db="EMBL/GenBank/DDBJ databases">
        <authorList>
            <person name="Varghese N."/>
            <person name="Submissions S."/>
        </authorList>
    </citation>
    <scope>NUCLEOTIDE SEQUENCE [LARGE SCALE GENOMIC DNA]</scope>
    <source>
        <strain evidence="10">CGMCC 1.6963</strain>
    </source>
</reference>